<protein>
    <recommendedName>
        <fullName evidence="4">Sialate O-acetylesterase domain-containing protein</fullName>
    </recommendedName>
</protein>
<feature type="region of interest" description="Disordered" evidence="2">
    <location>
        <begin position="263"/>
        <end position="282"/>
    </location>
</feature>
<dbReference type="EMBL" id="CAAHFG010000001">
    <property type="protein sequence ID" value="VGO14267.1"/>
    <property type="molecule type" value="Genomic_DNA"/>
</dbReference>
<dbReference type="Gene3D" id="3.40.50.1110">
    <property type="entry name" value="SGNH hydrolase"/>
    <property type="match status" value="1"/>
</dbReference>
<keyword evidence="1" id="KW-0378">Hydrolase</keyword>
<evidence type="ECO:0000256" key="2">
    <source>
        <dbReference type="SAM" id="MobiDB-lite"/>
    </source>
</evidence>
<name>A0A6C2U328_PONDE</name>
<dbReference type="Proteomes" id="UP000366872">
    <property type="component" value="Unassembled WGS sequence"/>
</dbReference>
<dbReference type="AlphaFoldDB" id="A0A6C2U328"/>
<feature type="signal peptide" evidence="3">
    <location>
        <begin position="1"/>
        <end position="19"/>
    </location>
</feature>
<dbReference type="GO" id="GO:0001681">
    <property type="term" value="F:sialate O-acetylesterase activity"/>
    <property type="evidence" value="ECO:0007669"/>
    <property type="project" value="InterPro"/>
</dbReference>
<dbReference type="PANTHER" id="PTHR22901">
    <property type="entry name" value="SIALATE O-ACETYLESTERASE"/>
    <property type="match status" value="1"/>
</dbReference>
<dbReference type="Pfam" id="PF03629">
    <property type="entry name" value="SASA"/>
    <property type="match status" value="2"/>
</dbReference>
<evidence type="ECO:0000256" key="1">
    <source>
        <dbReference type="ARBA" id="ARBA00022801"/>
    </source>
</evidence>
<dbReference type="GO" id="GO:0005975">
    <property type="term" value="P:carbohydrate metabolic process"/>
    <property type="evidence" value="ECO:0007669"/>
    <property type="project" value="TreeGrafter"/>
</dbReference>
<keyword evidence="3" id="KW-0732">Signal</keyword>
<feature type="domain" description="Sialate O-acetylesterase" evidence="4">
    <location>
        <begin position="297"/>
        <end position="406"/>
    </location>
</feature>
<dbReference type="InterPro" id="IPR005181">
    <property type="entry name" value="SASA"/>
</dbReference>
<evidence type="ECO:0000259" key="4">
    <source>
        <dbReference type="Pfam" id="PF03629"/>
    </source>
</evidence>
<accession>A0A6C2U328</accession>
<keyword evidence="6" id="KW-1185">Reference proteome</keyword>
<feature type="domain" description="Sialate O-acetylesterase" evidence="4">
    <location>
        <begin position="103"/>
        <end position="229"/>
    </location>
</feature>
<gene>
    <name evidence="5" type="ORF">PDESU_02826</name>
</gene>
<dbReference type="InterPro" id="IPR036514">
    <property type="entry name" value="SGNH_hydro_sf"/>
</dbReference>
<dbReference type="RefSeq" id="WP_136079760.1">
    <property type="nucleotide sequence ID" value="NZ_CAAHFG010000001.1"/>
</dbReference>
<feature type="chain" id="PRO_5025434717" description="Sialate O-acetylesterase domain-containing protein" evidence="3">
    <location>
        <begin position="20"/>
        <end position="530"/>
    </location>
</feature>
<dbReference type="SUPFAM" id="SSF52266">
    <property type="entry name" value="SGNH hydrolase"/>
    <property type="match status" value="1"/>
</dbReference>
<dbReference type="PANTHER" id="PTHR22901:SF0">
    <property type="entry name" value="SIALATE O-ACETYLESTERASE"/>
    <property type="match status" value="1"/>
</dbReference>
<evidence type="ECO:0000313" key="6">
    <source>
        <dbReference type="Proteomes" id="UP000366872"/>
    </source>
</evidence>
<reference evidence="5 6" key="1">
    <citation type="submission" date="2019-04" db="EMBL/GenBank/DDBJ databases">
        <authorList>
            <person name="Van Vliet M D."/>
        </authorList>
    </citation>
    <scope>NUCLEOTIDE SEQUENCE [LARGE SCALE GENOMIC DNA]</scope>
    <source>
        <strain evidence="5 6">F1</strain>
    </source>
</reference>
<proteinExistence type="predicted"/>
<evidence type="ECO:0000256" key="3">
    <source>
        <dbReference type="SAM" id="SignalP"/>
    </source>
</evidence>
<evidence type="ECO:0000313" key="5">
    <source>
        <dbReference type="EMBL" id="VGO14267.1"/>
    </source>
</evidence>
<organism evidence="5 6">
    <name type="scientific">Pontiella desulfatans</name>
    <dbReference type="NCBI Taxonomy" id="2750659"/>
    <lineage>
        <taxon>Bacteria</taxon>
        <taxon>Pseudomonadati</taxon>
        <taxon>Kiritimatiellota</taxon>
        <taxon>Kiritimatiellia</taxon>
        <taxon>Kiritimatiellales</taxon>
        <taxon>Pontiellaceae</taxon>
        <taxon>Pontiella</taxon>
    </lineage>
</organism>
<dbReference type="InterPro" id="IPR039329">
    <property type="entry name" value="SIAE"/>
</dbReference>
<sequence>MNKYGLFAVGCLVVSASMADVRLGALFSDGMVIQRETLASMWGWAEPGEKVQVSASWGAKAATTTGTDGSWQVVLKTPEAGTGLSITVVGNNTVEIKDVASGEVWFCGGQSNMDFTMQQIAGNAREPQYQPVSDYVKNEIATANDPLLRHIEVPHKTSAHEKLYDFEGSWKPVAPANTPAITATGYFFGRELRKHLKEVPIGLLECSWGGTRVEPWISKATYMADPELAEYYQGEMVELKKQSSAWSPEKAAEKHQAALAKWEAGGKKGRKPQRQADPAMGNKWPSTLHNGMVSAVVPYAIKGAIWYQGESNAGYMKESYENHFSTLIRGWRQEWGRGDFPFYWVQLAAFKAPNAEPLESDDWASICDQQRRCLKLPNTGMAVITDIGEAKDIHPRNKVDVGKRLAFWALANDYNIKLPVHSGPLYQSHEVVGGKVVVKFSQVGSGLMVGHKNLLDDTLAVDEALKRFQICGEDRAWKWADAKIVSKDTIEVSHGEIPHPAVVRYAWSANPEGANLYNKEGLPASLFTTE</sequence>